<accession>A0AAV1KTZ3</accession>
<comment type="caution">
    <text evidence="4">The sequence shown here is derived from an EMBL/GenBank/DDBJ whole genome shotgun (WGS) entry which is preliminary data.</text>
</comment>
<dbReference type="Pfam" id="PF14291">
    <property type="entry name" value="DUF4371"/>
    <property type="match status" value="1"/>
</dbReference>
<gene>
    <name evidence="4" type="ORF">PARMNEM_LOCUS6450</name>
</gene>
<dbReference type="GO" id="GO:0046983">
    <property type="term" value="F:protein dimerization activity"/>
    <property type="evidence" value="ECO:0007669"/>
    <property type="project" value="InterPro"/>
</dbReference>
<dbReference type="AlphaFoldDB" id="A0AAV1KTZ3"/>
<name>A0AAV1KTZ3_9NEOP</name>
<evidence type="ECO:0000259" key="2">
    <source>
        <dbReference type="Pfam" id="PF05699"/>
    </source>
</evidence>
<dbReference type="EMBL" id="CAVLGL010000079">
    <property type="protein sequence ID" value="CAK1585354.1"/>
    <property type="molecule type" value="Genomic_DNA"/>
</dbReference>
<dbReference type="InterPro" id="IPR008906">
    <property type="entry name" value="HATC_C_dom"/>
</dbReference>
<dbReference type="PANTHER" id="PTHR45749">
    <property type="match status" value="1"/>
</dbReference>
<evidence type="ECO:0000259" key="3">
    <source>
        <dbReference type="Pfam" id="PF14291"/>
    </source>
</evidence>
<dbReference type="InterPro" id="IPR025398">
    <property type="entry name" value="DUF4371"/>
</dbReference>
<feature type="compositionally biased region" description="Low complexity" evidence="1">
    <location>
        <begin position="27"/>
        <end position="38"/>
    </location>
</feature>
<feature type="region of interest" description="Disordered" evidence="1">
    <location>
        <begin position="1"/>
        <end position="63"/>
    </location>
</feature>
<organism evidence="4 5">
    <name type="scientific">Parnassius mnemosyne</name>
    <name type="common">clouded apollo</name>
    <dbReference type="NCBI Taxonomy" id="213953"/>
    <lineage>
        <taxon>Eukaryota</taxon>
        <taxon>Metazoa</taxon>
        <taxon>Ecdysozoa</taxon>
        <taxon>Arthropoda</taxon>
        <taxon>Hexapoda</taxon>
        <taxon>Insecta</taxon>
        <taxon>Pterygota</taxon>
        <taxon>Neoptera</taxon>
        <taxon>Endopterygota</taxon>
        <taxon>Lepidoptera</taxon>
        <taxon>Glossata</taxon>
        <taxon>Ditrysia</taxon>
        <taxon>Papilionoidea</taxon>
        <taxon>Papilionidae</taxon>
        <taxon>Parnassiinae</taxon>
        <taxon>Parnassini</taxon>
        <taxon>Parnassius</taxon>
        <taxon>Driopa</taxon>
    </lineage>
</organism>
<feature type="compositionally biased region" description="Polar residues" evidence="1">
    <location>
        <begin position="39"/>
        <end position="53"/>
    </location>
</feature>
<dbReference type="InterPro" id="IPR012337">
    <property type="entry name" value="RNaseH-like_sf"/>
</dbReference>
<keyword evidence="5" id="KW-1185">Reference proteome</keyword>
<evidence type="ECO:0000313" key="5">
    <source>
        <dbReference type="Proteomes" id="UP001314205"/>
    </source>
</evidence>
<feature type="domain" description="HAT C-terminal dimerisation" evidence="2">
    <location>
        <begin position="654"/>
        <end position="722"/>
    </location>
</feature>
<sequence length="753" mass="87411">MDKYLVKTPRNISNESETRTSATQVMSALSATSSKTTANVNVDNNITRESQQSENEHTESGMPASFKRWKKTHTWLMPKSGKVFCSFCTDAITNKFPLVENRSCQISKEAFVTVGFNCWKNAAQTFKSHESSELHSAATEFVLNKNKPNIVDIIQESNEKEKLEARIVLRAIFTTASYLARQGLSFRRENAKESNFYKLLELRSHDIPELKAWLNRKKYEHSWLHHTIINEILSMMADEIKEDILKEIKENKYFSIMIDETSDIKRLEQVSICFRSVAEDLTLNEYFIGFYDTKDTKAETLFEIVTDVIEESGLSIANLRGQCYDGASNVSGKITGLQTRIREVEPRALHVHCLAHSLNLVVQDSMEDIILIKNFIGIIKDLLNFIRDSPKRLGRFHDLQSEKSPDLTPFCPTRWTMRISSLKRLYHDANYQSVIDFMLLTSNARDTDAITSSKAKGFSKHLQTFETYFLLTTMINIFEAIELLNTQLQKSQLCLNESNKLVEISTKNLETQRDQKFEVIWKEANKGIAKFNVEEPSVRRERKTPRRFDSSSEAHIFDTPEDNYRKIYFEVYDKVLMSLNTRFETETINLLSKFENFLIGKNNINVLDITNFYNTQKKNESKEDNFDAQLLTNQRDLFLNYAKNNNVQLESVKDVVAFLKSEKSYRLIFNEYTKLVRLLLTIPGSTCTNERSFSTLRFLKTYTRATMGQDRLNHYAILYVYRDRVEALNIGDLMNKFILKNQHRKNTFAIIKQ</sequence>
<evidence type="ECO:0000313" key="4">
    <source>
        <dbReference type="EMBL" id="CAK1585354.1"/>
    </source>
</evidence>
<feature type="domain" description="DUF4371" evidence="3">
    <location>
        <begin position="110"/>
        <end position="336"/>
    </location>
</feature>
<dbReference type="SUPFAM" id="SSF53098">
    <property type="entry name" value="Ribonuclease H-like"/>
    <property type="match status" value="1"/>
</dbReference>
<dbReference type="Pfam" id="PF05699">
    <property type="entry name" value="Dimer_Tnp_hAT"/>
    <property type="match status" value="1"/>
</dbReference>
<dbReference type="Proteomes" id="UP001314205">
    <property type="component" value="Unassembled WGS sequence"/>
</dbReference>
<dbReference type="PANTHER" id="PTHR45749:SF14">
    <property type="entry name" value="TTF-TYPE DOMAIN-CONTAINING PROTEIN"/>
    <property type="match status" value="1"/>
</dbReference>
<reference evidence="4 5" key="1">
    <citation type="submission" date="2023-11" db="EMBL/GenBank/DDBJ databases">
        <authorList>
            <person name="Hedman E."/>
            <person name="Englund M."/>
            <person name="Stromberg M."/>
            <person name="Nyberg Akerstrom W."/>
            <person name="Nylinder S."/>
            <person name="Jareborg N."/>
            <person name="Kallberg Y."/>
            <person name="Kronander E."/>
        </authorList>
    </citation>
    <scope>NUCLEOTIDE SEQUENCE [LARGE SCALE GENOMIC DNA]</scope>
</reference>
<protein>
    <recommendedName>
        <fullName evidence="6">Zinc finger MYM-type protein 1</fullName>
    </recommendedName>
</protein>
<proteinExistence type="predicted"/>
<evidence type="ECO:0000256" key="1">
    <source>
        <dbReference type="SAM" id="MobiDB-lite"/>
    </source>
</evidence>
<feature type="compositionally biased region" description="Polar residues" evidence="1">
    <location>
        <begin position="10"/>
        <end position="26"/>
    </location>
</feature>
<evidence type="ECO:0008006" key="6">
    <source>
        <dbReference type="Google" id="ProtNLM"/>
    </source>
</evidence>